<organism evidence="1 2">
    <name type="scientific">Pseudomonas brassicacearum subsp. neoaurantiaca</name>
    <dbReference type="NCBI Taxonomy" id="494916"/>
    <lineage>
        <taxon>Bacteria</taxon>
        <taxon>Pseudomonadati</taxon>
        <taxon>Pseudomonadota</taxon>
        <taxon>Gammaproteobacteria</taxon>
        <taxon>Pseudomonadales</taxon>
        <taxon>Pseudomonadaceae</taxon>
        <taxon>Pseudomonas</taxon>
    </lineage>
</organism>
<sequence>MQAGKGEGGAAVFLVEPDDLLAFDQQAMGQGMAPAATEADVQLGGTGAVEPGEGKRQASVEGAVVQGQQFFAGDHRHRAAVGAGLVGVIGGVAVGVC</sequence>
<evidence type="ECO:0000313" key="1">
    <source>
        <dbReference type="EMBL" id="MBA1379971.1"/>
    </source>
</evidence>
<name>A0A7V8UE97_9PSED</name>
<dbReference type="AlphaFoldDB" id="A0A7V8UE97"/>
<proteinExistence type="predicted"/>
<evidence type="ECO:0000313" key="2">
    <source>
        <dbReference type="Proteomes" id="UP000572407"/>
    </source>
</evidence>
<dbReference type="EMBL" id="VDLV01000036">
    <property type="protein sequence ID" value="MBA1379971.1"/>
    <property type="molecule type" value="Genomic_DNA"/>
</dbReference>
<protein>
    <submittedName>
        <fullName evidence="1">Uncharacterized protein</fullName>
    </submittedName>
</protein>
<gene>
    <name evidence="1" type="ORF">FHK92_19545</name>
</gene>
<dbReference type="Proteomes" id="UP000572407">
    <property type="component" value="Unassembled WGS sequence"/>
</dbReference>
<comment type="caution">
    <text evidence="1">The sequence shown here is derived from an EMBL/GenBank/DDBJ whole genome shotgun (WGS) entry which is preliminary data.</text>
</comment>
<accession>A0A7V8UE97</accession>
<reference evidence="1 2" key="1">
    <citation type="submission" date="2019-06" db="EMBL/GenBank/DDBJ databases">
        <title>Analysis of the biodiversity of Brassica napus bacterial endophytes for the selection of potential efficient biofertilizers for rapeseed crops.</title>
        <authorList>
            <person name="Jimenez-Gomez A."/>
            <person name="Saati-Santamaria Z."/>
            <person name="Menendez E."/>
            <person name="Rivas R."/>
            <person name="Mateos P.F."/>
            <person name="Velazquez E."/>
            <person name="Garcia-Fraile P."/>
        </authorList>
    </citation>
    <scope>NUCLEOTIDE SEQUENCE [LARGE SCALE GENOMIC DNA]</scope>
    <source>
        <strain evidence="1 2">CDVBN10</strain>
    </source>
</reference>